<protein>
    <submittedName>
        <fullName evidence="1">Uncharacterized protein</fullName>
    </submittedName>
</protein>
<keyword evidence="2" id="KW-1185">Reference proteome</keyword>
<evidence type="ECO:0000313" key="2">
    <source>
        <dbReference type="Proteomes" id="UP000383122"/>
    </source>
</evidence>
<dbReference type="EMBL" id="CABPSP010000022">
    <property type="protein sequence ID" value="VVE75837.1"/>
    <property type="molecule type" value="Genomic_DNA"/>
</dbReference>
<reference evidence="1 2" key="1">
    <citation type="submission" date="2019-08" db="EMBL/GenBank/DDBJ databases">
        <authorList>
            <person name="Peeters C."/>
        </authorList>
    </citation>
    <scope>NUCLEOTIDE SEQUENCE [LARGE SCALE GENOMIC DNA]</scope>
    <source>
        <strain evidence="1 2">LMG 31117</strain>
    </source>
</reference>
<proteinExistence type="predicted"/>
<name>A0A5E5AS44_9BURK</name>
<sequence length="33" mass="3942">MRTRRLGTWKDRASTLALGGTAVKFMRRMWMKK</sequence>
<gene>
    <name evidence="1" type="ORF">PAN31117_05264</name>
</gene>
<organism evidence="1 2">
    <name type="scientific">Pandoraea anapnoica</name>
    <dbReference type="NCBI Taxonomy" id="2508301"/>
    <lineage>
        <taxon>Bacteria</taxon>
        <taxon>Pseudomonadati</taxon>
        <taxon>Pseudomonadota</taxon>
        <taxon>Betaproteobacteria</taxon>
        <taxon>Burkholderiales</taxon>
        <taxon>Burkholderiaceae</taxon>
        <taxon>Pandoraea</taxon>
    </lineage>
</organism>
<evidence type="ECO:0000313" key="1">
    <source>
        <dbReference type="EMBL" id="VVE75837.1"/>
    </source>
</evidence>
<accession>A0A5E5AS44</accession>
<dbReference type="AlphaFoldDB" id="A0A5E5AS44"/>
<dbReference type="Proteomes" id="UP000383122">
    <property type="component" value="Unassembled WGS sequence"/>
</dbReference>